<proteinExistence type="predicted"/>
<accession>A0A420IAK5</accession>
<comment type="caution">
    <text evidence="1">The sequence shown here is derived from an EMBL/GenBank/DDBJ whole genome shotgun (WGS) entry which is preliminary data.</text>
</comment>
<dbReference type="Proteomes" id="UP000285326">
    <property type="component" value="Unassembled WGS sequence"/>
</dbReference>
<organism evidence="1 2">
    <name type="scientific">Golovinomyces cichoracearum</name>
    <dbReference type="NCBI Taxonomy" id="62708"/>
    <lineage>
        <taxon>Eukaryota</taxon>
        <taxon>Fungi</taxon>
        <taxon>Dikarya</taxon>
        <taxon>Ascomycota</taxon>
        <taxon>Pezizomycotina</taxon>
        <taxon>Leotiomycetes</taxon>
        <taxon>Erysiphales</taxon>
        <taxon>Erysiphaceae</taxon>
        <taxon>Golovinomyces</taxon>
    </lineage>
</organism>
<evidence type="ECO:0000313" key="2">
    <source>
        <dbReference type="Proteomes" id="UP000285326"/>
    </source>
</evidence>
<sequence length="71" mass="7971">MLKASTARVGAVIRSLADRRSTSSALISGLFALDLLGCQEEEPMKQWNQWQPEVWQRWHCLSKAVRAASCP</sequence>
<dbReference type="EMBL" id="MCBS01025078">
    <property type="protein sequence ID" value="RKF71569.1"/>
    <property type="molecule type" value="Genomic_DNA"/>
</dbReference>
<evidence type="ECO:0000313" key="1">
    <source>
        <dbReference type="EMBL" id="RKF71569.1"/>
    </source>
</evidence>
<gene>
    <name evidence="1" type="ORF">GcM1_250005</name>
</gene>
<protein>
    <submittedName>
        <fullName evidence="1">Uncharacterized protein</fullName>
    </submittedName>
</protein>
<dbReference type="AlphaFoldDB" id="A0A420IAK5"/>
<name>A0A420IAK5_9PEZI</name>
<reference evidence="1 2" key="1">
    <citation type="journal article" date="2018" name="BMC Genomics">
        <title>Comparative genome analyses reveal sequence features reflecting distinct modes of host-adaptation between dicot and monocot powdery mildew.</title>
        <authorList>
            <person name="Wu Y."/>
            <person name="Ma X."/>
            <person name="Pan Z."/>
            <person name="Kale S.D."/>
            <person name="Song Y."/>
            <person name="King H."/>
            <person name="Zhang Q."/>
            <person name="Presley C."/>
            <person name="Deng X."/>
            <person name="Wei C.I."/>
            <person name="Xiao S."/>
        </authorList>
    </citation>
    <scope>NUCLEOTIDE SEQUENCE [LARGE SCALE GENOMIC DNA]</scope>
    <source>
        <strain evidence="1">UMSG1</strain>
    </source>
</reference>